<dbReference type="CDD" id="cd03214">
    <property type="entry name" value="ABC_Iron-Siderophores_B12_Hemin"/>
    <property type="match status" value="1"/>
</dbReference>
<comment type="function">
    <text evidence="6">Part of the ABC transporter complex HmuTUV involved in hemin import. Responsible for energy coupling to the transport system.</text>
</comment>
<name>A0A1W6ZLF0_9HYPH</name>
<keyword evidence="3" id="KW-0547">Nucleotide-binding</keyword>
<reference evidence="7 8" key="1">
    <citation type="submission" date="2017-05" db="EMBL/GenBank/DDBJ databases">
        <title>Full genome sequence of Pseudorhodoplanes sinuspersici.</title>
        <authorList>
            <person name="Dastgheib S.M.M."/>
            <person name="Shavandi M."/>
            <person name="Tirandaz H."/>
        </authorList>
    </citation>
    <scope>NUCLEOTIDE SEQUENCE [LARGE SCALE GENOMIC DNA]</scope>
    <source>
        <strain evidence="7 8">RIPI110</strain>
    </source>
</reference>
<dbReference type="KEGG" id="psin:CAK95_02880"/>
<dbReference type="InterPro" id="IPR003439">
    <property type="entry name" value="ABC_transporter-like_ATP-bd"/>
</dbReference>
<evidence type="ECO:0000256" key="6">
    <source>
        <dbReference type="ARBA" id="ARBA00037066"/>
    </source>
</evidence>
<dbReference type="STRING" id="1235591.CAK95_02880"/>
<dbReference type="PANTHER" id="PTHR42794">
    <property type="entry name" value="HEMIN IMPORT ATP-BINDING PROTEIN HMUV"/>
    <property type="match status" value="1"/>
</dbReference>
<organism evidence="7 8">
    <name type="scientific">Pseudorhodoplanes sinuspersici</name>
    <dbReference type="NCBI Taxonomy" id="1235591"/>
    <lineage>
        <taxon>Bacteria</taxon>
        <taxon>Pseudomonadati</taxon>
        <taxon>Pseudomonadota</taxon>
        <taxon>Alphaproteobacteria</taxon>
        <taxon>Hyphomicrobiales</taxon>
        <taxon>Pseudorhodoplanes</taxon>
    </lineage>
</organism>
<protein>
    <submittedName>
        <fullName evidence="7">ABC transporter</fullName>
    </submittedName>
</protein>
<dbReference type="RefSeq" id="WP_086086457.1">
    <property type="nucleotide sequence ID" value="NZ_CP021112.1"/>
</dbReference>
<dbReference type="PROSITE" id="PS00211">
    <property type="entry name" value="ABC_TRANSPORTER_1"/>
    <property type="match status" value="1"/>
</dbReference>
<evidence type="ECO:0000313" key="7">
    <source>
        <dbReference type="EMBL" id="ARP98142.1"/>
    </source>
</evidence>
<dbReference type="InterPro" id="IPR027417">
    <property type="entry name" value="P-loop_NTPase"/>
</dbReference>
<dbReference type="InterPro" id="IPR017871">
    <property type="entry name" value="ABC_transporter-like_CS"/>
</dbReference>
<evidence type="ECO:0000313" key="8">
    <source>
        <dbReference type="Proteomes" id="UP000194137"/>
    </source>
</evidence>
<dbReference type="SUPFAM" id="SSF52540">
    <property type="entry name" value="P-loop containing nucleoside triphosphate hydrolases"/>
    <property type="match status" value="1"/>
</dbReference>
<comment type="similarity">
    <text evidence="1">Belongs to the ABC transporter superfamily.</text>
</comment>
<dbReference type="InterPro" id="IPR003593">
    <property type="entry name" value="AAA+_ATPase"/>
</dbReference>
<sequence>MTIEGRDLSIGYPDRLVGSGLNVRLAEGEVLALLGPNGGGKTTLLKTLLGLLVPRRGEVRVMDKPLHELPIAERARMIGYVPQVHHGTFAFTVESVVLMGRTAHGSLFAAPSADDREISMAMLDRFGIASLAQRAYTEISGGERQLVLLARALAQEPRFIVLDEPTASLDFGNQGKVMNEIRGLAEAGLGVLFTTHDPNHAMRAATRVYLLRDGTRLAEGKVTDVLTVENLEALYRANVQTLRDERSGGVAFLPG</sequence>
<dbReference type="GO" id="GO:0005524">
    <property type="term" value="F:ATP binding"/>
    <property type="evidence" value="ECO:0007669"/>
    <property type="project" value="UniProtKB-KW"/>
</dbReference>
<dbReference type="PROSITE" id="PS50893">
    <property type="entry name" value="ABC_TRANSPORTER_2"/>
    <property type="match status" value="1"/>
</dbReference>
<dbReference type="GO" id="GO:0016887">
    <property type="term" value="F:ATP hydrolysis activity"/>
    <property type="evidence" value="ECO:0007669"/>
    <property type="project" value="InterPro"/>
</dbReference>
<evidence type="ECO:0000256" key="3">
    <source>
        <dbReference type="ARBA" id="ARBA00022741"/>
    </source>
</evidence>
<proteinExistence type="inferred from homology"/>
<evidence type="ECO:0000256" key="2">
    <source>
        <dbReference type="ARBA" id="ARBA00022448"/>
    </source>
</evidence>
<keyword evidence="5" id="KW-1278">Translocase</keyword>
<keyword evidence="2" id="KW-0813">Transport</keyword>
<evidence type="ECO:0000256" key="1">
    <source>
        <dbReference type="ARBA" id="ARBA00005417"/>
    </source>
</evidence>
<keyword evidence="8" id="KW-1185">Reference proteome</keyword>
<gene>
    <name evidence="7" type="ORF">CAK95_02880</name>
</gene>
<dbReference type="EMBL" id="CP021112">
    <property type="protein sequence ID" value="ARP98142.1"/>
    <property type="molecule type" value="Genomic_DNA"/>
</dbReference>
<evidence type="ECO:0000256" key="5">
    <source>
        <dbReference type="ARBA" id="ARBA00022967"/>
    </source>
</evidence>
<dbReference type="SMART" id="SM00382">
    <property type="entry name" value="AAA"/>
    <property type="match status" value="1"/>
</dbReference>
<dbReference type="Gene3D" id="3.40.50.300">
    <property type="entry name" value="P-loop containing nucleotide triphosphate hydrolases"/>
    <property type="match status" value="1"/>
</dbReference>
<dbReference type="AlphaFoldDB" id="A0A1W6ZLF0"/>
<accession>A0A1W6ZLF0</accession>
<dbReference type="Proteomes" id="UP000194137">
    <property type="component" value="Chromosome"/>
</dbReference>
<dbReference type="FunFam" id="3.40.50.300:FF:000134">
    <property type="entry name" value="Iron-enterobactin ABC transporter ATP-binding protein"/>
    <property type="match status" value="1"/>
</dbReference>
<keyword evidence="4" id="KW-0067">ATP-binding</keyword>
<dbReference type="Pfam" id="PF00005">
    <property type="entry name" value="ABC_tran"/>
    <property type="match status" value="1"/>
</dbReference>
<dbReference type="OrthoDB" id="9805601at2"/>
<dbReference type="PANTHER" id="PTHR42794:SF1">
    <property type="entry name" value="HEMIN IMPORT ATP-BINDING PROTEIN HMUV"/>
    <property type="match status" value="1"/>
</dbReference>
<evidence type="ECO:0000256" key="4">
    <source>
        <dbReference type="ARBA" id="ARBA00022840"/>
    </source>
</evidence>